<dbReference type="OrthoDB" id="4943146at2"/>
<proteinExistence type="predicted"/>
<reference evidence="1 2" key="1">
    <citation type="journal article" date="2016" name="Front. Microbiol.">
        <title>Genomic Resource of Rice Seed Associated Bacteria.</title>
        <authorList>
            <person name="Midha S."/>
            <person name="Bansal K."/>
            <person name="Sharma S."/>
            <person name="Kumar N."/>
            <person name="Patil P.P."/>
            <person name="Chaudhry V."/>
            <person name="Patil P.B."/>
        </authorList>
    </citation>
    <scope>NUCLEOTIDE SEQUENCE [LARGE SCALE GENOMIC DNA]</scope>
    <source>
        <strain evidence="1 2">NS220</strain>
    </source>
</reference>
<dbReference type="GO" id="GO:0004812">
    <property type="term" value="F:aminoacyl-tRNA ligase activity"/>
    <property type="evidence" value="ECO:0007669"/>
    <property type="project" value="UniProtKB-KW"/>
</dbReference>
<gene>
    <name evidence="1" type="ORF">NS220_01965</name>
</gene>
<organism evidence="1 2">
    <name type="scientific">Microbacterium testaceum</name>
    <name type="common">Aureobacterium testaceum</name>
    <name type="synonym">Brevibacterium testaceum</name>
    <dbReference type="NCBI Taxonomy" id="2033"/>
    <lineage>
        <taxon>Bacteria</taxon>
        <taxon>Bacillati</taxon>
        <taxon>Actinomycetota</taxon>
        <taxon>Actinomycetes</taxon>
        <taxon>Micrococcales</taxon>
        <taxon>Microbacteriaceae</taxon>
        <taxon>Microbacterium</taxon>
    </lineage>
</organism>
<sequence>MGTNRRYAHVVDRRMDERILLNISRGGPLQSLTAVELRLNEVPLTIDPRPRRKVKAWVRFGDAPVRVDAVAARWTPDAVGIVFRVEEIEHRCWVWAGAVDDLTS</sequence>
<accession>A0A147F0W4</accession>
<keyword evidence="1" id="KW-0030">Aminoacyl-tRNA synthetase</keyword>
<protein>
    <submittedName>
        <fullName evidence="1">Phenylalanyl-tRNA synthetase subunit beta</fullName>
    </submittedName>
</protein>
<keyword evidence="1" id="KW-0436">Ligase</keyword>
<evidence type="ECO:0000313" key="1">
    <source>
        <dbReference type="EMBL" id="KTR96465.1"/>
    </source>
</evidence>
<dbReference type="PATRIC" id="fig|2033.6.peg.67"/>
<comment type="caution">
    <text evidence="1">The sequence shown here is derived from an EMBL/GenBank/DDBJ whole genome shotgun (WGS) entry which is preliminary data.</text>
</comment>
<name>A0A147F0W4_MICTE</name>
<dbReference type="AlphaFoldDB" id="A0A147F0W4"/>
<dbReference type="EMBL" id="LDRT01000010">
    <property type="protein sequence ID" value="KTR96465.1"/>
    <property type="molecule type" value="Genomic_DNA"/>
</dbReference>
<evidence type="ECO:0000313" key="2">
    <source>
        <dbReference type="Proteomes" id="UP000075025"/>
    </source>
</evidence>
<dbReference type="Proteomes" id="UP000075025">
    <property type="component" value="Unassembled WGS sequence"/>
</dbReference>